<keyword evidence="3" id="KW-1185">Reference proteome</keyword>
<proteinExistence type="predicted"/>
<accession>A0ABW3ER00</accession>
<evidence type="ECO:0000313" key="2">
    <source>
        <dbReference type="EMBL" id="MFD0901378.1"/>
    </source>
</evidence>
<protein>
    <submittedName>
        <fullName evidence="2">Uncharacterized protein</fullName>
    </submittedName>
</protein>
<dbReference type="Proteomes" id="UP001596972">
    <property type="component" value="Unassembled WGS sequence"/>
</dbReference>
<feature type="compositionally biased region" description="Basic and acidic residues" evidence="1">
    <location>
        <begin position="23"/>
        <end position="37"/>
    </location>
</feature>
<comment type="caution">
    <text evidence="2">The sequence shown here is derived from an EMBL/GenBank/DDBJ whole genome shotgun (WGS) entry which is preliminary data.</text>
</comment>
<evidence type="ECO:0000313" key="3">
    <source>
        <dbReference type="Proteomes" id="UP001596972"/>
    </source>
</evidence>
<dbReference type="EMBL" id="JBHTJA010000020">
    <property type="protein sequence ID" value="MFD0901378.1"/>
    <property type="molecule type" value="Genomic_DNA"/>
</dbReference>
<evidence type="ECO:0000256" key="1">
    <source>
        <dbReference type="SAM" id="MobiDB-lite"/>
    </source>
</evidence>
<feature type="compositionally biased region" description="Basic residues" evidence="1">
    <location>
        <begin position="41"/>
        <end position="58"/>
    </location>
</feature>
<sequence>MVRAHRLFHGAERLARELARAVRDLEQDPEPRRRPDPSGRYARHRRRRERHHAAFPPP</sequence>
<gene>
    <name evidence="2" type="ORF">ACFQ11_13340</name>
</gene>
<dbReference type="RefSeq" id="WP_378298597.1">
    <property type="nucleotide sequence ID" value="NZ_JBHTJA010000020.1"/>
</dbReference>
<organism evidence="2 3">
    <name type="scientific">Actinomadura sediminis</name>
    <dbReference type="NCBI Taxonomy" id="1038904"/>
    <lineage>
        <taxon>Bacteria</taxon>
        <taxon>Bacillati</taxon>
        <taxon>Actinomycetota</taxon>
        <taxon>Actinomycetes</taxon>
        <taxon>Streptosporangiales</taxon>
        <taxon>Thermomonosporaceae</taxon>
        <taxon>Actinomadura</taxon>
    </lineage>
</organism>
<feature type="region of interest" description="Disordered" evidence="1">
    <location>
        <begin position="23"/>
        <end position="58"/>
    </location>
</feature>
<reference evidence="3" key="1">
    <citation type="journal article" date="2019" name="Int. J. Syst. Evol. Microbiol.">
        <title>The Global Catalogue of Microorganisms (GCM) 10K type strain sequencing project: providing services to taxonomists for standard genome sequencing and annotation.</title>
        <authorList>
            <consortium name="The Broad Institute Genomics Platform"/>
            <consortium name="The Broad Institute Genome Sequencing Center for Infectious Disease"/>
            <person name="Wu L."/>
            <person name="Ma J."/>
        </authorList>
    </citation>
    <scope>NUCLEOTIDE SEQUENCE [LARGE SCALE GENOMIC DNA]</scope>
    <source>
        <strain evidence="3">JCM 31202</strain>
    </source>
</reference>
<name>A0ABW3ER00_9ACTN</name>